<accession>A0A7W8Z6B5</accession>
<keyword evidence="1" id="KW-0472">Membrane</keyword>
<dbReference type="EMBL" id="JACHBR010000001">
    <property type="protein sequence ID" value="MBB5628211.1"/>
    <property type="molecule type" value="Genomic_DNA"/>
</dbReference>
<dbReference type="PANTHER" id="PTHR10859:SF91">
    <property type="entry name" value="DOLICHYL-PHOSPHATE BETA-GLUCOSYLTRANSFERASE"/>
    <property type="match status" value="1"/>
</dbReference>
<evidence type="ECO:0000313" key="4">
    <source>
        <dbReference type="Proteomes" id="UP000588112"/>
    </source>
</evidence>
<reference evidence="3 4" key="1">
    <citation type="submission" date="2020-08" db="EMBL/GenBank/DDBJ databases">
        <title>Sequencing the genomes of 1000 actinobacteria strains.</title>
        <authorList>
            <person name="Klenk H.-P."/>
        </authorList>
    </citation>
    <scope>NUCLEOTIDE SEQUENCE [LARGE SCALE GENOMIC DNA]</scope>
    <source>
        <strain evidence="3 4">DSM 45790</strain>
    </source>
</reference>
<dbReference type="SUPFAM" id="SSF53448">
    <property type="entry name" value="Nucleotide-diphospho-sugar transferases"/>
    <property type="match status" value="1"/>
</dbReference>
<comment type="caution">
    <text evidence="3">The sequence shown here is derived from an EMBL/GenBank/DDBJ whole genome shotgun (WGS) entry which is preliminary data.</text>
</comment>
<evidence type="ECO:0000259" key="2">
    <source>
        <dbReference type="Pfam" id="PF00535"/>
    </source>
</evidence>
<feature type="domain" description="Glycosyltransferase 2-like" evidence="2">
    <location>
        <begin position="11"/>
        <end position="171"/>
    </location>
</feature>
<keyword evidence="3" id="KW-0808">Transferase</keyword>
<dbReference type="PANTHER" id="PTHR10859">
    <property type="entry name" value="GLYCOSYL TRANSFERASE"/>
    <property type="match status" value="1"/>
</dbReference>
<name>A0A7W8Z6B5_9ACTN</name>
<keyword evidence="1" id="KW-0812">Transmembrane</keyword>
<dbReference type="RefSeq" id="WP_184612765.1">
    <property type="nucleotide sequence ID" value="NZ_BOOS01000064.1"/>
</dbReference>
<evidence type="ECO:0000313" key="3">
    <source>
        <dbReference type="EMBL" id="MBB5628211.1"/>
    </source>
</evidence>
<dbReference type="Proteomes" id="UP000588112">
    <property type="component" value="Unassembled WGS sequence"/>
</dbReference>
<keyword evidence="1" id="KW-1133">Transmembrane helix</keyword>
<dbReference type="InterPro" id="IPR001173">
    <property type="entry name" value="Glyco_trans_2-like"/>
</dbReference>
<dbReference type="AlphaFoldDB" id="A0A7W8Z6B5"/>
<gene>
    <name evidence="3" type="ORF">BJ981_003910</name>
</gene>
<keyword evidence="4" id="KW-1185">Reference proteome</keyword>
<dbReference type="InterPro" id="IPR029044">
    <property type="entry name" value="Nucleotide-diphossugar_trans"/>
</dbReference>
<dbReference type="GO" id="GO:0016740">
    <property type="term" value="F:transferase activity"/>
    <property type="evidence" value="ECO:0007669"/>
    <property type="project" value="UniProtKB-KW"/>
</dbReference>
<feature type="transmembrane region" description="Helical" evidence="1">
    <location>
        <begin position="213"/>
        <end position="235"/>
    </location>
</feature>
<evidence type="ECO:0000256" key="1">
    <source>
        <dbReference type="SAM" id="Phobius"/>
    </source>
</evidence>
<dbReference type="Gene3D" id="3.90.550.10">
    <property type="entry name" value="Spore Coat Polysaccharide Biosynthesis Protein SpsA, Chain A"/>
    <property type="match status" value="1"/>
</dbReference>
<dbReference type="GO" id="GO:0006487">
    <property type="term" value="P:protein N-linked glycosylation"/>
    <property type="evidence" value="ECO:0007669"/>
    <property type="project" value="TreeGrafter"/>
</dbReference>
<organism evidence="3 4">
    <name type="scientific">Sphaerisporangium krabiense</name>
    <dbReference type="NCBI Taxonomy" id="763782"/>
    <lineage>
        <taxon>Bacteria</taxon>
        <taxon>Bacillati</taxon>
        <taxon>Actinomycetota</taxon>
        <taxon>Actinomycetes</taxon>
        <taxon>Streptosporangiales</taxon>
        <taxon>Streptosporangiaceae</taxon>
        <taxon>Sphaerisporangium</taxon>
    </lineage>
</organism>
<dbReference type="Pfam" id="PF00535">
    <property type="entry name" value="Glycos_transf_2"/>
    <property type="match status" value="1"/>
</dbReference>
<protein>
    <submittedName>
        <fullName evidence="3">Glycosyltransferase involved in cell wall biosynthesis</fullName>
    </submittedName>
</protein>
<proteinExistence type="predicted"/>
<sequence>MPSPAPEPELSVVIPVRGGHTGMTATLDVVRAAWPDSEILVVTDPATPGPAAAATRSYALTVDARVRLLEAPGAKAAAVRHGLAEARGRVVCYLDADHGWEAGPDDMRAMVARVRDGEADCLVAQRDQHDWSATRRAKTNGFIRLTRLLFPRMPVRDTQTPLKVMTRAAARAGLARSSWRSWAFDVELLHTLAARGYRVAGHPVRWKGGGGELPWASAVLIALMAPGMAGGLLAARVRTLLRPARRDRVFSRCGAEDRPRARRRSASLRRRS</sequence>